<gene>
    <name evidence="2" type="ORF">SAMN05421823_104521</name>
</gene>
<accession>A0A1G9HS01</accession>
<dbReference type="Proteomes" id="UP000198510">
    <property type="component" value="Unassembled WGS sequence"/>
</dbReference>
<sequence>MRFVCIPLLLVTLPALAQPASPALTLTGPLSVTDGAHLYVDGDFLHAEGGELHHAGTLSLTGDLLQESATPLVVIPGQVQLVGAERQRIGGTGTGAVTFHTLALHKADTLVLDRDGVSVAGTLRFQQGHLLLAEGRELQLGRTGQLANEQETSRALGPGTLVAVATLNAPAGVNPGHLGLELTSTQALGQTVVLRSHTPQGPGQTGLRRYFQVQPTQASDMQMAVRFYYLEAELNHLDEDLLTAYTSADGTEWTAQAVAGRSKADNFVDVEGLQTLQRITLSDGATPLPVALLFFRATPTPERRVDLTWATSSEQHNAYFTVERSRSGTWFEGVASVDGAGTSHQRQAYAIQDRHPYVGTSYYRLRQTDHDGTDHFSPIAVVEIPSEGPYAYLYPTFLRTPGPVYIRGLDPGHYRLVLYDVRGVAVTTVDHTMPEQGAAPWEVQLPALVAGTYTYRLHRQDQAVLTGKLVVH</sequence>
<keyword evidence="1" id="KW-0732">Signal</keyword>
<keyword evidence="3" id="KW-1185">Reference proteome</keyword>
<evidence type="ECO:0008006" key="4">
    <source>
        <dbReference type="Google" id="ProtNLM"/>
    </source>
</evidence>
<organism evidence="2 3">
    <name type="scientific">Catalinimonas alkaloidigena</name>
    <dbReference type="NCBI Taxonomy" id="1075417"/>
    <lineage>
        <taxon>Bacteria</taxon>
        <taxon>Pseudomonadati</taxon>
        <taxon>Bacteroidota</taxon>
        <taxon>Cytophagia</taxon>
        <taxon>Cytophagales</taxon>
        <taxon>Catalimonadaceae</taxon>
        <taxon>Catalinimonas</taxon>
    </lineage>
</organism>
<feature type="chain" id="PRO_5011626886" description="Por secretion system C-terminal sorting domain-containing protein" evidence="1">
    <location>
        <begin position="18"/>
        <end position="472"/>
    </location>
</feature>
<dbReference type="EMBL" id="FNFO01000004">
    <property type="protein sequence ID" value="SDL15761.1"/>
    <property type="molecule type" value="Genomic_DNA"/>
</dbReference>
<protein>
    <recommendedName>
        <fullName evidence="4">Por secretion system C-terminal sorting domain-containing protein</fullName>
    </recommendedName>
</protein>
<evidence type="ECO:0000313" key="3">
    <source>
        <dbReference type="Proteomes" id="UP000198510"/>
    </source>
</evidence>
<evidence type="ECO:0000256" key="1">
    <source>
        <dbReference type="SAM" id="SignalP"/>
    </source>
</evidence>
<dbReference type="RefSeq" id="WP_143017276.1">
    <property type="nucleotide sequence ID" value="NZ_FNFO01000004.1"/>
</dbReference>
<dbReference type="AlphaFoldDB" id="A0A1G9HS01"/>
<feature type="signal peptide" evidence="1">
    <location>
        <begin position="1"/>
        <end position="17"/>
    </location>
</feature>
<name>A0A1G9HS01_9BACT</name>
<evidence type="ECO:0000313" key="2">
    <source>
        <dbReference type="EMBL" id="SDL15761.1"/>
    </source>
</evidence>
<dbReference type="OrthoDB" id="864963at2"/>
<proteinExistence type="predicted"/>
<reference evidence="2 3" key="1">
    <citation type="submission" date="2016-10" db="EMBL/GenBank/DDBJ databases">
        <authorList>
            <person name="de Groot N.N."/>
        </authorList>
    </citation>
    <scope>NUCLEOTIDE SEQUENCE [LARGE SCALE GENOMIC DNA]</scope>
    <source>
        <strain evidence="2 3">DSM 25186</strain>
    </source>
</reference>
<dbReference type="STRING" id="1075417.SAMN05421823_104521"/>